<dbReference type="GO" id="GO:0007018">
    <property type="term" value="P:microtubule-based movement"/>
    <property type="evidence" value="ECO:0007669"/>
    <property type="project" value="InterPro"/>
</dbReference>
<evidence type="ECO:0000256" key="1">
    <source>
        <dbReference type="PROSITE-ProRule" id="PRU00283"/>
    </source>
</evidence>
<dbReference type="InterPro" id="IPR027417">
    <property type="entry name" value="P-loop_NTPase"/>
</dbReference>
<dbReference type="PROSITE" id="PS50067">
    <property type="entry name" value="KINESIN_MOTOR_2"/>
    <property type="match status" value="1"/>
</dbReference>
<protein>
    <recommendedName>
        <fullName evidence="2">Kinesin motor domain-containing protein</fullName>
    </recommendedName>
</protein>
<feature type="non-terminal residue" evidence="3">
    <location>
        <position position="1"/>
    </location>
</feature>
<evidence type="ECO:0000313" key="3">
    <source>
        <dbReference type="EMBL" id="CAF4316332.1"/>
    </source>
</evidence>
<reference evidence="3" key="1">
    <citation type="submission" date="2021-02" db="EMBL/GenBank/DDBJ databases">
        <authorList>
            <person name="Nowell W R."/>
        </authorList>
    </citation>
    <scope>NUCLEOTIDE SEQUENCE</scope>
</reference>
<name>A0A820ISD2_9BILA</name>
<comment type="caution">
    <text evidence="1">Lacks conserved residue(s) required for the propagation of feature annotation.</text>
</comment>
<evidence type="ECO:0000259" key="2">
    <source>
        <dbReference type="PROSITE" id="PS50067"/>
    </source>
</evidence>
<dbReference type="GO" id="GO:0003777">
    <property type="term" value="F:microtubule motor activity"/>
    <property type="evidence" value="ECO:0007669"/>
    <property type="project" value="InterPro"/>
</dbReference>
<dbReference type="InterPro" id="IPR001752">
    <property type="entry name" value="Kinesin_motor_dom"/>
</dbReference>
<dbReference type="Pfam" id="PF00225">
    <property type="entry name" value="Kinesin"/>
    <property type="match status" value="1"/>
</dbReference>
<dbReference type="GO" id="GO:0005524">
    <property type="term" value="F:ATP binding"/>
    <property type="evidence" value="ECO:0007669"/>
    <property type="project" value="InterPro"/>
</dbReference>
<feature type="domain" description="Kinesin motor" evidence="2">
    <location>
        <begin position="1"/>
        <end position="53"/>
    </location>
</feature>
<dbReference type="Proteomes" id="UP000663881">
    <property type="component" value="Unassembled WGS sequence"/>
</dbReference>
<dbReference type="AlphaFoldDB" id="A0A820ISD2"/>
<gene>
    <name evidence="3" type="ORF">OKA104_LOCUS47002</name>
</gene>
<dbReference type="EMBL" id="CAJOAY010017990">
    <property type="protein sequence ID" value="CAF4316332.1"/>
    <property type="molecule type" value="Genomic_DNA"/>
</dbReference>
<accession>A0A820ISD2</accession>
<organism evidence="3 4">
    <name type="scientific">Adineta steineri</name>
    <dbReference type="NCBI Taxonomy" id="433720"/>
    <lineage>
        <taxon>Eukaryota</taxon>
        <taxon>Metazoa</taxon>
        <taxon>Spiralia</taxon>
        <taxon>Gnathifera</taxon>
        <taxon>Rotifera</taxon>
        <taxon>Eurotatoria</taxon>
        <taxon>Bdelloidea</taxon>
        <taxon>Adinetida</taxon>
        <taxon>Adinetidae</taxon>
        <taxon>Adineta</taxon>
    </lineage>
</organism>
<dbReference type="Gene3D" id="1.20.58.1980">
    <property type="match status" value="1"/>
</dbReference>
<evidence type="ECO:0000313" key="4">
    <source>
        <dbReference type="Proteomes" id="UP000663881"/>
    </source>
</evidence>
<proteinExistence type="inferred from homology"/>
<dbReference type="SUPFAM" id="SSF52540">
    <property type="entry name" value="P-loop containing nucleoside triphosphate hydrolases"/>
    <property type="match status" value="1"/>
</dbReference>
<dbReference type="GO" id="GO:0008017">
    <property type="term" value="F:microtubule binding"/>
    <property type="evidence" value="ECO:0007669"/>
    <property type="project" value="InterPro"/>
</dbReference>
<comment type="caution">
    <text evidence="3">The sequence shown here is derived from an EMBL/GenBank/DDBJ whole genome shotgun (WGS) entry which is preliminary data.</text>
</comment>
<comment type="similarity">
    <text evidence="1">Belongs to the TRAFAC class myosin-kinesin ATPase superfamily. Kinesin family.</text>
</comment>
<sequence>MLVPYRNSVLTSIFRPYFVGRGRTIICCNINPCATFITQTNELMKFCALAQKTIIVQNESKIGTAIIRQQRKSKNKGPKRLGRQSLSKVKNLSNNDELEELGESSMITPSNVKSISYWKYCTKKAVDLLQKQASNRRIFMIERYQERIQTIQYLLHQRQQNEQFIKEKQS</sequence>